<proteinExistence type="predicted"/>
<name>A0A0P1EYJ7_9RHOB</name>
<organism evidence="1 2">
    <name type="scientific">Thalassobacter stenotrophicus</name>
    <dbReference type="NCBI Taxonomy" id="266809"/>
    <lineage>
        <taxon>Bacteria</taxon>
        <taxon>Pseudomonadati</taxon>
        <taxon>Pseudomonadota</taxon>
        <taxon>Alphaproteobacteria</taxon>
        <taxon>Rhodobacterales</taxon>
        <taxon>Roseobacteraceae</taxon>
        <taxon>Thalassobacter</taxon>
    </lineage>
</organism>
<evidence type="ECO:0008006" key="3">
    <source>
        <dbReference type="Google" id="ProtNLM"/>
    </source>
</evidence>
<dbReference type="RefSeq" id="WP_058123096.1">
    <property type="nucleotide sequence ID" value="NZ_CYRX01000022.1"/>
</dbReference>
<dbReference type="Proteomes" id="UP000051298">
    <property type="component" value="Unassembled WGS sequence"/>
</dbReference>
<evidence type="ECO:0000313" key="2">
    <source>
        <dbReference type="Proteomes" id="UP000051298"/>
    </source>
</evidence>
<dbReference type="AlphaFoldDB" id="A0A0P1EYJ7"/>
<gene>
    <name evidence="1" type="ORF">THS5294_01316</name>
</gene>
<accession>A0A0P1EYJ7</accession>
<dbReference type="EMBL" id="CYRX01000022">
    <property type="protein sequence ID" value="CUH60027.1"/>
    <property type="molecule type" value="Genomic_DNA"/>
</dbReference>
<sequence length="232" mass="26317">MVAATLGNHKKYPSRRIYKSNLMNAFSAGSGKVIVEVKPTQKVTDEPGAGGYKSKRVKIADTKLLERTLNVRFQEEVDQLVQAYRTMLRESMVKGDDKELKKALTRARLQEKILSNTAMADQAEACELLGLSNSNASSTMKRKEDKNEVLRFTIDGRAAYPLFQFDIDERRISPALIKLIEMKPDNWSDFRLLYWLTRPHAEFDDTPADGLRSDHDAVIAAFERTIQPVEHG</sequence>
<reference evidence="1 2" key="1">
    <citation type="submission" date="2015-09" db="EMBL/GenBank/DDBJ databases">
        <authorList>
            <consortium name="Swine Surveillance"/>
        </authorList>
    </citation>
    <scope>NUCLEOTIDE SEQUENCE [LARGE SCALE GENOMIC DNA]</scope>
    <source>
        <strain evidence="1 2">CECT 5294</strain>
    </source>
</reference>
<protein>
    <recommendedName>
        <fullName evidence="3">Antitoxin Xre/MbcA/ParS-like toxin-binding domain-containing protein</fullName>
    </recommendedName>
</protein>
<evidence type="ECO:0000313" key="1">
    <source>
        <dbReference type="EMBL" id="CUH60027.1"/>
    </source>
</evidence>